<proteinExistence type="predicted"/>
<dbReference type="Gene3D" id="3.40.50.150">
    <property type="entry name" value="Vaccinia Virus protein VP39"/>
    <property type="match status" value="1"/>
</dbReference>
<organism evidence="1 2">
    <name type="scientific">Capillimicrobium parvum</name>
    <dbReference type="NCBI Taxonomy" id="2884022"/>
    <lineage>
        <taxon>Bacteria</taxon>
        <taxon>Bacillati</taxon>
        <taxon>Actinomycetota</taxon>
        <taxon>Thermoleophilia</taxon>
        <taxon>Solirubrobacterales</taxon>
        <taxon>Capillimicrobiaceae</taxon>
        <taxon>Capillimicrobium</taxon>
    </lineage>
</organism>
<dbReference type="InterPro" id="IPR008884">
    <property type="entry name" value="TylF_MeTrfase"/>
</dbReference>
<dbReference type="InterPro" id="IPR029063">
    <property type="entry name" value="SAM-dependent_MTases_sf"/>
</dbReference>
<evidence type="ECO:0000313" key="2">
    <source>
        <dbReference type="Proteomes" id="UP001162834"/>
    </source>
</evidence>
<evidence type="ECO:0008006" key="3">
    <source>
        <dbReference type="Google" id="ProtNLM"/>
    </source>
</evidence>
<dbReference type="Pfam" id="PF05711">
    <property type="entry name" value="TylF"/>
    <property type="match status" value="1"/>
</dbReference>
<accession>A0A9E7BZB6</accession>
<keyword evidence="2" id="KW-1185">Reference proteome</keyword>
<dbReference type="AlphaFoldDB" id="A0A9E7BZB6"/>
<evidence type="ECO:0000313" key="1">
    <source>
        <dbReference type="EMBL" id="UGS35131.1"/>
    </source>
</evidence>
<protein>
    <recommendedName>
        <fullName evidence="3">Macrocin O-methyltransferase</fullName>
    </recommendedName>
</protein>
<sequence length="277" mass="31335">MPVSELSAAELRERYLASLRRELTGRADRYPYRLVKRPKKDKERRLYDAVRARGMDLVTLEPPNHELYGEGGGWPVTGLTMIGTQRLEQVQRAVETIIAEDIPGDLIETGVWRGGSCILMRATLEAYGETGRRVWVADSFAGVPPPDPETYPQDAGDGLHNQTPLAISMEEVQANFASYDLLDDQVRFLPGWFRDTLPTLGEERWSLVRLDGDLYESTIIGLNELYPRLSPGGFLIVDDWGAMTQCRQAAEDFRRDHGITAPIHEIDWTGVYWRKDG</sequence>
<dbReference type="Proteomes" id="UP001162834">
    <property type="component" value="Chromosome"/>
</dbReference>
<dbReference type="PANTHER" id="PTHR40036:SF1">
    <property type="entry name" value="MACROCIN O-METHYLTRANSFERASE"/>
    <property type="match status" value="1"/>
</dbReference>
<dbReference type="EMBL" id="CP087164">
    <property type="protein sequence ID" value="UGS35131.1"/>
    <property type="molecule type" value="Genomic_DNA"/>
</dbReference>
<dbReference type="PANTHER" id="PTHR40036">
    <property type="entry name" value="MACROCIN O-METHYLTRANSFERASE"/>
    <property type="match status" value="1"/>
</dbReference>
<gene>
    <name evidence="1" type="ORF">DSM104329_01516</name>
</gene>
<reference evidence="1" key="1">
    <citation type="journal article" date="2022" name="Int. J. Syst. Evol. Microbiol.">
        <title>Pseudomonas aegrilactucae sp. nov. and Pseudomonas morbosilactucae sp. nov., pathogens causing bacterial rot of lettuce in Japan.</title>
        <authorList>
            <person name="Sawada H."/>
            <person name="Fujikawa T."/>
            <person name="Satou M."/>
        </authorList>
    </citation>
    <scope>NUCLEOTIDE SEQUENCE</scope>
    <source>
        <strain evidence="1">0166_1</strain>
    </source>
</reference>
<name>A0A9E7BZB6_9ACTN</name>
<dbReference type="SUPFAM" id="SSF53335">
    <property type="entry name" value="S-adenosyl-L-methionine-dependent methyltransferases"/>
    <property type="match status" value="1"/>
</dbReference>
<dbReference type="KEGG" id="sbae:DSM104329_01516"/>